<dbReference type="AlphaFoldDB" id="W5JDW0"/>
<reference evidence="1 3" key="1">
    <citation type="journal article" date="2010" name="BMC Genomics">
        <title>Combination of measures distinguishes pre-miRNAs from other stem-loops in the genome of the newly sequenced Anopheles darlingi.</title>
        <authorList>
            <person name="Mendes N.D."/>
            <person name="Freitas A.T."/>
            <person name="Vasconcelos A.T."/>
            <person name="Sagot M.F."/>
        </authorList>
    </citation>
    <scope>NUCLEOTIDE SEQUENCE</scope>
</reference>
<accession>W5JDW0</accession>
<evidence type="ECO:0000313" key="1">
    <source>
        <dbReference type="EMBL" id="ETN62266.1"/>
    </source>
</evidence>
<reference evidence="2" key="4">
    <citation type="submission" date="2015-06" db="UniProtKB">
        <authorList>
            <consortium name="EnsemblMetazoa"/>
        </authorList>
    </citation>
    <scope>IDENTIFICATION</scope>
</reference>
<keyword evidence="3" id="KW-1185">Reference proteome</keyword>
<organism evidence="1">
    <name type="scientific">Anopheles darlingi</name>
    <name type="common">Mosquito</name>
    <dbReference type="NCBI Taxonomy" id="43151"/>
    <lineage>
        <taxon>Eukaryota</taxon>
        <taxon>Metazoa</taxon>
        <taxon>Ecdysozoa</taxon>
        <taxon>Arthropoda</taxon>
        <taxon>Hexapoda</taxon>
        <taxon>Insecta</taxon>
        <taxon>Pterygota</taxon>
        <taxon>Neoptera</taxon>
        <taxon>Endopterygota</taxon>
        <taxon>Diptera</taxon>
        <taxon>Nematocera</taxon>
        <taxon>Culicoidea</taxon>
        <taxon>Culicidae</taxon>
        <taxon>Anophelinae</taxon>
        <taxon>Anopheles</taxon>
    </lineage>
</organism>
<reference evidence="1" key="2">
    <citation type="submission" date="2010-05" db="EMBL/GenBank/DDBJ databases">
        <authorList>
            <person name="Almeida L.G."/>
            <person name="Nicolas M.F."/>
            <person name="Souza R.C."/>
            <person name="Vasconcelos A.T.R."/>
        </authorList>
    </citation>
    <scope>NUCLEOTIDE SEQUENCE</scope>
</reference>
<evidence type="ECO:0000313" key="2">
    <source>
        <dbReference type="EnsemblMetazoa" id="ADAC006044-PA"/>
    </source>
</evidence>
<gene>
    <name evidence="1" type="ORF">AND_006044</name>
</gene>
<dbReference type="EnsemblMetazoa" id="ADAC006044-RA">
    <property type="protein sequence ID" value="ADAC006044-PA"/>
    <property type="gene ID" value="ADAC006044"/>
</dbReference>
<evidence type="ECO:0000313" key="3">
    <source>
        <dbReference type="Proteomes" id="UP000000673"/>
    </source>
</evidence>
<dbReference type="Proteomes" id="UP000000673">
    <property type="component" value="Unassembled WGS sequence"/>
</dbReference>
<dbReference type="HOGENOM" id="CLU_2962777_0_0_1"/>
<proteinExistence type="predicted"/>
<protein>
    <submittedName>
        <fullName evidence="1 2">Uncharacterized protein</fullName>
    </submittedName>
</protein>
<sequence length="59" mass="6552">MFMQLLCSRQFSANVKHFVFSIEHGTRKESKIGIAQPLFPSSGQVRATVQNSTLPVETA</sequence>
<name>W5JDW0_ANODA</name>
<dbReference type="EMBL" id="ADMH02001505">
    <property type="protein sequence ID" value="ETN62266.1"/>
    <property type="molecule type" value="Genomic_DNA"/>
</dbReference>
<reference evidence="1" key="3">
    <citation type="journal article" date="2013" name="Nucleic Acids Res.">
        <title>The genome of Anopheles darlingi, the main neotropical malaria vector.</title>
        <authorList>
            <person name="Marinotti O."/>
            <person name="Cerqueira G.C."/>
            <person name="de Almeida L.G."/>
            <person name="Ferro M.I."/>
            <person name="Loreto E.L."/>
            <person name="Zaha A."/>
            <person name="Teixeira S.M."/>
            <person name="Wespiser A.R."/>
            <person name="Almeida E Silva A."/>
            <person name="Schlindwein A.D."/>
            <person name="Pacheco A.C."/>
            <person name="Silva A.L."/>
            <person name="Graveley B.R."/>
            <person name="Walenz B.P."/>
            <person name="Lima Bde A."/>
            <person name="Ribeiro C.A."/>
            <person name="Nunes-Silva C.G."/>
            <person name="de Carvalho C.R."/>
            <person name="Soares C.M."/>
            <person name="de Menezes C.B."/>
            <person name="Matiolli C."/>
            <person name="Caffrey D."/>
            <person name="Araujo D.A."/>
            <person name="de Oliveira D.M."/>
            <person name="Golenbock D."/>
            <person name="Grisard E.C."/>
            <person name="Fantinatti-Garboggini F."/>
            <person name="de Carvalho F.M."/>
            <person name="Barcellos F.G."/>
            <person name="Prosdocimi F."/>
            <person name="May G."/>
            <person name="Azevedo Junior G.M."/>
            <person name="Guimaraes G.M."/>
            <person name="Goldman G.H."/>
            <person name="Padilha I.Q."/>
            <person name="Batista Jda S."/>
            <person name="Ferro J.A."/>
            <person name="Ribeiro J.M."/>
            <person name="Fietto J.L."/>
            <person name="Dabbas K.M."/>
            <person name="Cerdeira L."/>
            <person name="Agnez-Lima L.F."/>
            <person name="Brocchi M."/>
            <person name="de Carvalho M.O."/>
            <person name="Teixeira Mde M."/>
            <person name="Diniz Maia Mde M."/>
            <person name="Goldman M.H."/>
            <person name="Cruz Schneider M.P."/>
            <person name="Felipe M.S."/>
            <person name="Hungria M."/>
            <person name="Nicolas M.F."/>
            <person name="Pereira M."/>
            <person name="Montes M.A."/>
            <person name="Cantao M.E."/>
            <person name="Vincentz M."/>
            <person name="Rafael M.S."/>
            <person name="Silverman N."/>
            <person name="Stoco P.H."/>
            <person name="Souza R.C."/>
            <person name="Vicentini R."/>
            <person name="Gazzinelli R.T."/>
            <person name="Neves Rde O."/>
            <person name="Silva R."/>
            <person name="Astolfi-Filho S."/>
            <person name="Maciel T.E."/>
            <person name="Urmenyi T.P."/>
            <person name="Tadei W.P."/>
            <person name="Camargo E.P."/>
            <person name="de Vasconcelos A.T."/>
        </authorList>
    </citation>
    <scope>NUCLEOTIDE SEQUENCE</scope>
</reference>
<dbReference type="VEuPathDB" id="VectorBase:ADAC006044"/>